<accession>A0A1E3IGY2</accession>
<dbReference type="EMBL" id="CP143790">
    <property type="protein sequence ID" value="WVN90355.1"/>
    <property type="molecule type" value="Genomic_DNA"/>
</dbReference>
<protein>
    <submittedName>
        <fullName evidence="1">Uncharacterized protein</fullName>
    </submittedName>
</protein>
<keyword evidence="2" id="KW-1185">Reference proteome</keyword>
<evidence type="ECO:0000313" key="2">
    <source>
        <dbReference type="Proteomes" id="UP000094043"/>
    </source>
</evidence>
<dbReference type="VEuPathDB" id="FungiDB:L203_03468"/>
<dbReference type="Proteomes" id="UP000094043">
    <property type="component" value="Chromosome 7"/>
</dbReference>
<dbReference type="OrthoDB" id="10413226at2759"/>
<dbReference type="RefSeq" id="XP_066071055.1">
    <property type="nucleotide sequence ID" value="XM_066214958.1"/>
</dbReference>
<reference evidence="1" key="2">
    <citation type="journal article" date="2022" name="Elife">
        <title>Obligate sexual reproduction of a homothallic fungus closely related to the Cryptococcus pathogenic species complex.</title>
        <authorList>
            <person name="Passer A.R."/>
            <person name="Clancey S.A."/>
            <person name="Shea T."/>
            <person name="David-Palma M."/>
            <person name="Averette A.F."/>
            <person name="Boekhout T."/>
            <person name="Porcel B.M."/>
            <person name="Nowrousian M."/>
            <person name="Cuomo C.A."/>
            <person name="Sun S."/>
            <person name="Heitman J."/>
            <person name="Coelho M.A."/>
        </authorList>
    </citation>
    <scope>NUCLEOTIDE SEQUENCE</scope>
    <source>
        <strain evidence="1">CBS 7841</strain>
    </source>
</reference>
<name>A0A1E3IGY2_9TREE</name>
<dbReference type="KEGG" id="cdep:91089800"/>
<dbReference type="GeneID" id="91089800"/>
<organism evidence="1 2">
    <name type="scientific">Cryptococcus depauperatus CBS 7841</name>
    <dbReference type="NCBI Taxonomy" id="1295531"/>
    <lineage>
        <taxon>Eukaryota</taxon>
        <taxon>Fungi</taxon>
        <taxon>Dikarya</taxon>
        <taxon>Basidiomycota</taxon>
        <taxon>Agaricomycotina</taxon>
        <taxon>Tremellomycetes</taxon>
        <taxon>Tremellales</taxon>
        <taxon>Cryptococcaceae</taxon>
        <taxon>Cryptococcus</taxon>
    </lineage>
</organism>
<sequence>MLVATLILAATTSAFAAFLSSDEALVHRQLNNQVIADSCRSQCERPLPLLEHCSGDRDKAICFKLCEQDHFNEGISCLQCNIDAGVVSKSQVQAIKEQIAKWKDSCSFAAGPVTGDVHGAGETPSSTIRAAVTGASSTASSASSTSSGNGSSKSKSGAAALYNDAWLSAGAVVMVGVATVFW</sequence>
<reference evidence="1" key="3">
    <citation type="submission" date="2024-01" db="EMBL/GenBank/DDBJ databases">
        <authorList>
            <person name="Coelho M.A."/>
            <person name="David-Palma M."/>
            <person name="Shea T."/>
            <person name="Sun S."/>
            <person name="Cuomo C.A."/>
            <person name="Heitman J."/>
        </authorList>
    </citation>
    <scope>NUCLEOTIDE SEQUENCE</scope>
    <source>
        <strain evidence="1">CBS 7841</strain>
    </source>
</reference>
<reference evidence="1" key="1">
    <citation type="submission" date="2016-06" db="EMBL/GenBank/DDBJ databases">
        <authorList>
            <person name="Cuomo C."/>
            <person name="Litvintseva A."/>
            <person name="Heitman J."/>
            <person name="Chen Y."/>
            <person name="Sun S."/>
            <person name="Springer D."/>
            <person name="Dromer F."/>
            <person name="Young S."/>
            <person name="Zeng Q."/>
            <person name="Chapman S."/>
            <person name="Gujja S."/>
            <person name="Saif S."/>
            <person name="Birren B."/>
        </authorList>
    </citation>
    <scope>NUCLEOTIDE SEQUENCE</scope>
    <source>
        <strain evidence="1">CBS 7841</strain>
    </source>
</reference>
<evidence type="ECO:0000313" key="1">
    <source>
        <dbReference type="EMBL" id="WVN90355.1"/>
    </source>
</evidence>
<proteinExistence type="predicted"/>
<dbReference type="AlphaFoldDB" id="A0A1E3IGY2"/>
<gene>
    <name evidence="1" type="ORF">L203_105591</name>
</gene>